<accession>A0ABD1Z2E4</accession>
<protein>
    <recommendedName>
        <fullName evidence="3">LAGLIDADG homing endonuclease</fullName>
    </recommendedName>
</protein>
<proteinExistence type="predicted"/>
<dbReference type="EMBL" id="JBHFFA010000002">
    <property type="protein sequence ID" value="KAL2641953.1"/>
    <property type="molecule type" value="Genomic_DNA"/>
</dbReference>
<dbReference type="AlphaFoldDB" id="A0ABD1Z2E4"/>
<comment type="caution">
    <text evidence="1">The sequence shown here is derived from an EMBL/GenBank/DDBJ whole genome shotgun (WGS) entry which is preliminary data.</text>
</comment>
<sequence>MTTCSHKDLRIKVKEVKIPHLTKENKEKLEAWGLCGLFSADWSQSHEELVRELYGHSEQKVTLPKYKYHGKLEEWTSEVWREVYNLLKTSPEGYIMKGKVQFKEMQLLKPVRGDKRLSKSGVLLEQVEGNPDSILFYQLLNSVLASVRPEHFQHN</sequence>
<name>A0ABD1Z2E4_9MARC</name>
<reference evidence="1 2" key="1">
    <citation type="submission" date="2024-09" db="EMBL/GenBank/DDBJ databases">
        <title>Chromosome-scale assembly of Riccia fluitans.</title>
        <authorList>
            <person name="Paukszto L."/>
            <person name="Sawicki J."/>
            <person name="Karawczyk K."/>
            <person name="Piernik-Szablinska J."/>
            <person name="Szczecinska M."/>
            <person name="Mazdziarz M."/>
        </authorList>
    </citation>
    <scope>NUCLEOTIDE SEQUENCE [LARGE SCALE GENOMIC DNA]</scope>
    <source>
        <strain evidence="1">Rf_01</strain>
        <tissue evidence="1">Aerial parts of the thallus</tissue>
    </source>
</reference>
<keyword evidence="2" id="KW-1185">Reference proteome</keyword>
<evidence type="ECO:0000313" key="1">
    <source>
        <dbReference type="EMBL" id="KAL2641953.1"/>
    </source>
</evidence>
<evidence type="ECO:0000313" key="2">
    <source>
        <dbReference type="Proteomes" id="UP001605036"/>
    </source>
</evidence>
<dbReference type="Proteomes" id="UP001605036">
    <property type="component" value="Unassembled WGS sequence"/>
</dbReference>
<organism evidence="1 2">
    <name type="scientific">Riccia fluitans</name>
    <dbReference type="NCBI Taxonomy" id="41844"/>
    <lineage>
        <taxon>Eukaryota</taxon>
        <taxon>Viridiplantae</taxon>
        <taxon>Streptophyta</taxon>
        <taxon>Embryophyta</taxon>
        <taxon>Marchantiophyta</taxon>
        <taxon>Marchantiopsida</taxon>
        <taxon>Marchantiidae</taxon>
        <taxon>Marchantiales</taxon>
        <taxon>Ricciaceae</taxon>
        <taxon>Riccia</taxon>
    </lineage>
</organism>
<gene>
    <name evidence="1" type="ORF">R1flu_009540</name>
</gene>
<evidence type="ECO:0008006" key="3">
    <source>
        <dbReference type="Google" id="ProtNLM"/>
    </source>
</evidence>